<evidence type="ECO:0000313" key="1">
    <source>
        <dbReference type="EnsemblPlants" id="PGSC0003DMT400091522"/>
    </source>
</evidence>
<sequence length="81" mass="8809">MKPFGSSSLQNILKLRAKILKTDHSASLVGIPDQLGDSPYGVLHRRLAPAFSIVVLWVIGRHGTASSNFSAMCRHLPFPPT</sequence>
<reference evidence="2" key="1">
    <citation type="journal article" date="2011" name="Nature">
        <title>Genome sequence and analysis of the tuber crop potato.</title>
        <authorList>
            <consortium name="The Potato Genome Sequencing Consortium"/>
        </authorList>
    </citation>
    <scope>NUCLEOTIDE SEQUENCE [LARGE SCALE GENOMIC DNA]</scope>
    <source>
        <strain evidence="2">cv. DM1-3 516 R44</strain>
    </source>
</reference>
<dbReference type="Proteomes" id="UP000011115">
    <property type="component" value="Unassembled WGS sequence"/>
</dbReference>
<reference evidence="1" key="2">
    <citation type="submission" date="2015-06" db="UniProtKB">
        <authorList>
            <consortium name="EnsemblPlants"/>
        </authorList>
    </citation>
    <scope>IDENTIFICATION</scope>
    <source>
        <strain evidence="1">DM1-3 516 R44</strain>
    </source>
</reference>
<organism evidence="1 2">
    <name type="scientific">Solanum tuberosum</name>
    <name type="common">Potato</name>
    <dbReference type="NCBI Taxonomy" id="4113"/>
    <lineage>
        <taxon>Eukaryota</taxon>
        <taxon>Viridiplantae</taxon>
        <taxon>Streptophyta</taxon>
        <taxon>Embryophyta</taxon>
        <taxon>Tracheophyta</taxon>
        <taxon>Spermatophyta</taxon>
        <taxon>Magnoliopsida</taxon>
        <taxon>eudicotyledons</taxon>
        <taxon>Gunneridae</taxon>
        <taxon>Pentapetalae</taxon>
        <taxon>asterids</taxon>
        <taxon>lamiids</taxon>
        <taxon>Solanales</taxon>
        <taxon>Solanaceae</taxon>
        <taxon>Solanoideae</taxon>
        <taxon>Solaneae</taxon>
        <taxon>Solanum</taxon>
    </lineage>
</organism>
<proteinExistence type="predicted"/>
<keyword evidence="2" id="KW-1185">Reference proteome</keyword>
<accession>M1DMT5</accession>
<dbReference type="InParanoid" id="M1DMT5"/>
<dbReference type="EnsemblPlants" id="PGSC0003DMT400091522">
    <property type="protein sequence ID" value="PGSC0003DMT400091522"/>
    <property type="gene ID" value="PGSC0003DMG400041093"/>
</dbReference>
<dbReference type="HOGENOM" id="CLU_2417533_0_0_1"/>
<name>M1DMT5_SOLTU</name>
<evidence type="ECO:0000313" key="2">
    <source>
        <dbReference type="Proteomes" id="UP000011115"/>
    </source>
</evidence>
<protein>
    <submittedName>
        <fullName evidence="1">Uncharacterized protein</fullName>
    </submittedName>
</protein>
<dbReference type="PaxDb" id="4113-PGSC0003DMT400091522"/>
<dbReference type="Gramene" id="PGSC0003DMT400091522">
    <property type="protein sequence ID" value="PGSC0003DMT400091522"/>
    <property type="gene ID" value="PGSC0003DMG400041093"/>
</dbReference>
<dbReference type="AlphaFoldDB" id="M1DMT5"/>